<reference evidence="1 2" key="1">
    <citation type="submission" date="2019-08" db="EMBL/GenBank/DDBJ databases">
        <authorList>
            <person name="Herpell B J."/>
        </authorList>
    </citation>
    <scope>NUCLEOTIDE SEQUENCE [LARGE SCALE GENOMIC DNA]</scope>
    <source>
        <strain evidence="2">Msb3</strain>
        <plasmid evidence="1 2">pI</plasmid>
    </source>
</reference>
<dbReference type="Proteomes" id="UP000325811">
    <property type="component" value="Plasmid pI"/>
</dbReference>
<evidence type="ECO:0000313" key="1">
    <source>
        <dbReference type="EMBL" id="VVD30991.1"/>
    </source>
</evidence>
<geneLocation type="plasmid" evidence="1 2">
    <name>pI</name>
</geneLocation>
<sequence>MPTLRYFLELTSAQRATASSLTANGTPEAQCYVLGASGEIVRAVELKPLFATGALAAGETVRAQLASVGRSELEFALRHATGDWSEMTADEQARNMIAIEQGGAVLSRFELRANHSVYVMTNPQRSATTIVAGVSRPAEFD</sequence>
<keyword evidence="1" id="KW-0614">Plasmid</keyword>
<dbReference type="EMBL" id="LR699555">
    <property type="protein sequence ID" value="VVD30991.1"/>
    <property type="molecule type" value="Genomic_DNA"/>
</dbReference>
<dbReference type="RefSeq" id="WP_165189948.1">
    <property type="nucleotide sequence ID" value="NZ_LR699555.1"/>
</dbReference>
<accession>A0A5Q4ZGU0</accession>
<organism evidence="1 2">
    <name type="scientific">Paraburkholderia dioscoreae</name>
    <dbReference type="NCBI Taxonomy" id="2604047"/>
    <lineage>
        <taxon>Bacteria</taxon>
        <taxon>Pseudomonadati</taxon>
        <taxon>Pseudomonadota</taxon>
        <taxon>Betaproteobacteria</taxon>
        <taxon>Burkholderiales</taxon>
        <taxon>Burkholderiaceae</taxon>
        <taxon>Paraburkholderia</taxon>
    </lineage>
</organism>
<keyword evidence="2" id="KW-1185">Reference proteome</keyword>
<name>A0A5Q4ZGU0_9BURK</name>
<evidence type="ECO:0000313" key="2">
    <source>
        <dbReference type="Proteomes" id="UP000325811"/>
    </source>
</evidence>
<dbReference type="AlphaFoldDB" id="A0A5Q4ZGU0"/>
<gene>
    <name evidence="1" type="ORF">PDMSB3_0155</name>
</gene>
<protein>
    <submittedName>
        <fullName evidence="1">Plasmid related protein</fullName>
    </submittedName>
</protein>
<proteinExistence type="predicted"/>
<dbReference type="KEGG" id="pdio:PDMSB3_0155.2"/>